<protein>
    <recommendedName>
        <fullName evidence="3">GTP-binding protein LepA C-terminal domain-containing protein</fullName>
    </recommendedName>
</protein>
<dbReference type="PANTHER" id="PTHR43512">
    <property type="entry name" value="TRANSLATION FACTOR GUF1-RELATED"/>
    <property type="match status" value="1"/>
</dbReference>
<dbReference type="InterPro" id="IPR038363">
    <property type="entry name" value="LepA_C_sf"/>
</dbReference>
<dbReference type="EMBL" id="BARV01006337">
    <property type="protein sequence ID" value="GAI11438.1"/>
    <property type="molecule type" value="Genomic_DNA"/>
</dbReference>
<dbReference type="PANTHER" id="PTHR43512:SF7">
    <property type="entry name" value="TRANSLATION FACTOR GUF1, MITOCHONDRIAL"/>
    <property type="match status" value="1"/>
</dbReference>
<dbReference type="GO" id="GO:0005739">
    <property type="term" value="C:mitochondrion"/>
    <property type="evidence" value="ECO:0007669"/>
    <property type="project" value="TreeGrafter"/>
</dbReference>
<dbReference type="GO" id="GO:0097177">
    <property type="term" value="F:mitochondrial ribosome binding"/>
    <property type="evidence" value="ECO:0007669"/>
    <property type="project" value="TreeGrafter"/>
</dbReference>
<evidence type="ECO:0000256" key="2">
    <source>
        <dbReference type="ARBA" id="ARBA00023134"/>
    </source>
</evidence>
<dbReference type="GO" id="GO:0045727">
    <property type="term" value="P:positive regulation of translation"/>
    <property type="evidence" value="ECO:0007669"/>
    <property type="project" value="TreeGrafter"/>
</dbReference>
<dbReference type="InterPro" id="IPR006297">
    <property type="entry name" value="EF-4"/>
</dbReference>
<feature type="non-terminal residue" evidence="4">
    <location>
        <position position="1"/>
    </location>
</feature>
<dbReference type="Pfam" id="PF06421">
    <property type="entry name" value="LepA_C"/>
    <property type="match status" value="1"/>
</dbReference>
<comment type="caution">
    <text evidence="4">The sequence shown here is derived from an EMBL/GenBank/DDBJ whole genome shotgun (WGS) entry which is preliminary data.</text>
</comment>
<reference evidence="4" key="1">
    <citation type="journal article" date="2014" name="Front. Microbiol.">
        <title>High frequency of phylogenetically diverse reductive dehalogenase-homologous genes in deep subseafloor sedimentary metagenomes.</title>
        <authorList>
            <person name="Kawai M."/>
            <person name="Futagami T."/>
            <person name="Toyoda A."/>
            <person name="Takaki Y."/>
            <person name="Nishi S."/>
            <person name="Hori S."/>
            <person name="Arai W."/>
            <person name="Tsubouchi T."/>
            <person name="Morono Y."/>
            <person name="Uchiyama I."/>
            <person name="Ito T."/>
            <person name="Fujiyama A."/>
            <person name="Inagaki F."/>
            <person name="Takami H."/>
        </authorList>
    </citation>
    <scope>NUCLEOTIDE SEQUENCE</scope>
    <source>
        <strain evidence="4">Expedition CK06-06</strain>
    </source>
</reference>
<evidence type="ECO:0000259" key="3">
    <source>
        <dbReference type="Pfam" id="PF06421"/>
    </source>
</evidence>
<evidence type="ECO:0000256" key="1">
    <source>
        <dbReference type="ARBA" id="ARBA00022741"/>
    </source>
</evidence>
<dbReference type="InterPro" id="IPR013842">
    <property type="entry name" value="LepA_CTD"/>
</dbReference>
<name>X1KXL5_9ZZZZ</name>
<proteinExistence type="predicted"/>
<organism evidence="4">
    <name type="scientific">marine sediment metagenome</name>
    <dbReference type="NCBI Taxonomy" id="412755"/>
    <lineage>
        <taxon>unclassified sequences</taxon>
        <taxon>metagenomes</taxon>
        <taxon>ecological metagenomes</taxon>
    </lineage>
</organism>
<feature type="domain" description="GTP-binding protein LepA C-terminal" evidence="3">
    <location>
        <begin position="6"/>
        <end position="109"/>
    </location>
</feature>
<evidence type="ECO:0000313" key="4">
    <source>
        <dbReference type="EMBL" id="GAI11438.1"/>
    </source>
</evidence>
<gene>
    <name evidence="4" type="ORF">S06H3_12976</name>
</gene>
<accession>X1KXL5</accession>
<keyword evidence="1" id="KW-0547">Nucleotide-binding</keyword>
<dbReference type="AlphaFoldDB" id="X1KXL5"/>
<keyword evidence="2" id="KW-0342">GTP-binding</keyword>
<dbReference type="Gene3D" id="3.30.70.2570">
    <property type="entry name" value="Elongation factor 4, C-terminal domain"/>
    <property type="match status" value="1"/>
</dbReference>
<sequence length="113" mass="12935">EVILAGKTFQSLSRIIFEKKAEKEARKLALRLKKILPRQNYPVSIQVRAFGRIVARETLSALKKDVTAGLYGGDRTRKMKVLKRQQKGKKRLLDQANIQVPPEVFLKIFSKSD</sequence>
<dbReference type="GO" id="GO:0005525">
    <property type="term" value="F:GTP binding"/>
    <property type="evidence" value="ECO:0007669"/>
    <property type="project" value="UniProtKB-KW"/>
</dbReference>